<evidence type="ECO:0000259" key="5">
    <source>
        <dbReference type="Pfam" id="PF09375"/>
    </source>
</evidence>
<comment type="subcellular location">
    <subcellularLocation>
        <location evidence="1">Cell envelope</location>
    </subcellularLocation>
</comment>
<evidence type="ECO:0000313" key="6">
    <source>
        <dbReference type="EMBL" id="EYD77912.1"/>
    </source>
</evidence>
<feature type="chain" id="PRO_5001496094" evidence="4">
    <location>
        <begin position="17"/>
        <end position="324"/>
    </location>
</feature>
<accession>A0A017HTT9</accession>
<name>A0A017HTT9_9RHOB</name>
<feature type="region of interest" description="Disordered" evidence="3">
    <location>
        <begin position="209"/>
        <end position="231"/>
    </location>
</feature>
<feature type="signal peptide" evidence="4">
    <location>
        <begin position="1"/>
        <end position="16"/>
    </location>
</feature>
<dbReference type="Pfam" id="PF09375">
    <property type="entry name" value="Peptidase_M75"/>
    <property type="match status" value="1"/>
</dbReference>
<evidence type="ECO:0000256" key="4">
    <source>
        <dbReference type="SAM" id="SignalP"/>
    </source>
</evidence>
<evidence type="ECO:0000256" key="3">
    <source>
        <dbReference type="SAM" id="MobiDB-lite"/>
    </source>
</evidence>
<protein>
    <submittedName>
        <fullName evidence="6">Iron-regulated protein A</fullName>
    </submittedName>
</protein>
<dbReference type="GO" id="GO:0030313">
    <property type="term" value="C:cell envelope"/>
    <property type="evidence" value="ECO:0007669"/>
    <property type="project" value="UniProtKB-SubCell"/>
</dbReference>
<gene>
    <name evidence="6" type="ORF">Rumeso_00639</name>
</gene>
<reference evidence="6 7" key="1">
    <citation type="submission" date="2013-02" db="EMBL/GenBank/DDBJ databases">
        <authorList>
            <person name="Fiebig A."/>
            <person name="Goeker M."/>
            <person name="Klenk H.-P.P."/>
        </authorList>
    </citation>
    <scope>NUCLEOTIDE SEQUENCE [LARGE SCALE GENOMIC DNA]</scope>
    <source>
        <strain evidence="6 7">DSM 19309</strain>
    </source>
</reference>
<dbReference type="InterPro" id="IPR038352">
    <property type="entry name" value="Imelysin_sf"/>
</dbReference>
<evidence type="ECO:0000313" key="7">
    <source>
        <dbReference type="Proteomes" id="UP000019666"/>
    </source>
</evidence>
<dbReference type="STRING" id="442562.Rumeso_00639"/>
<dbReference type="AlphaFoldDB" id="A0A017HTT9"/>
<keyword evidence="2 4" id="KW-0732">Signal</keyword>
<dbReference type="InterPro" id="IPR018976">
    <property type="entry name" value="Imelysin-like"/>
</dbReference>
<dbReference type="RefSeq" id="WP_037281261.1">
    <property type="nucleotide sequence ID" value="NZ_KK088582.1"/>
</dbReference>
<proteinExistence type="predicted"/>
<dbReference type="CDD" id="cd14659">
    <property type="entry name" value="Imelysin-like_IPPA"/>
    <property type="match status" value="1"/>
</dbReference>
<dbReference type="OrthoDB" id="5729110at2"/>
<dbReference type="PATRIC" id="fig|442562.3.peg.637"/>
<evidence type="ECO:0000256" key="2">
    <source>
        <dbReference type="ARBA" id="ARBA00022729"/>
    </source>
</evidence>
<organism evidence="6 7">
    <name type="scientific">Rubellimicrobium mesophilum DSM 19309</name>
    <dbReference type="NCBI Taxonomy" id="442562"/>
    <lineage>
        <taxon>Bacteria</taxon>
        <taxon>Pseudomonadati</taxon>
        <taxon>Pseudomonadota</taxon>
        <taxon>Alphaproteobacteria</taxon>
        <taxon>Rhodobacterales</taxon>
        <taxon>Roseobacteraceae</taxon>
        <taxon>Rubellimicrobium</taxon>
    </lineage>
</organism>
<dbReference type="InterPro" id="IPR034984">
    <property type="entry name" value="Imelysin-like_IPPA"/>
</dbReference>
<feature type="domain" description="Imelysin-like" evidence="5">
    <location>
        <begin position="27"/>
        <end position="303"/>
    </location>
</feature>
<keyword evidence="7" id="KW-1185">Reference proteome</keyword>
<dbReference type="EMBL" id="AOSK01000021">
    <property type="protein sequence ID" value="EYD77912.1"/>
    <property type="molecule type" value="Genomic_DNA"/>
</dbReference>
<dbReference type="Proteomes" id="UP000019666">
    <property type="component" value="Unassembled WGS sequence"/>
</dbReference>
<dbReference type="Gene3D" id="1.20.1420.20">
    <property type="entry name" value="M75 peptidase, HXXE motif"/>
    <property type="match status" value="1"/>
</dbReference>
<evidence type="ECO:0000256" key="1">
    <source>
        <dbReference type="ARBA" id="ARBA00004196"/>
    </source>
</evidence>
<dbReference type="HOGENOM" id="CLU_061785_0_0_5"/>
<sequence length="324" mass="33515">MRLALALTLLATPALAGVEEAVNAWILPGVAAFAESAGTLARSAAGDCTADALRPAYLAAWEAWAPLADIRLGPSEAGALSIAYWPDERGAGARTLRGLIAAEDPAGLDPVAYAEVSAAARGFPALDLLLGDPDLSGYSGGSYACRLVQTVAADLAVQAEALAEGWQAEAQALTTAGAEGNAEYLSPDEAFRAIYTQALSGLEFSADTRLGRPLGEPGTPRPTRAEAWRSGRSLPNVAASVESAVGLARELADGPIPATEAALDQVHHAEAAIDDPSFQDLADPTARLKLEILQQRIRALIDAMEAEVGNPRGLQPGFNSRDGD</sequence>
<comment type="caution">
    <text evidence="6">The sequence shown here is derived from an EMBL/GenBank/DDBJ whole genome shotgun (WGS) entry which is preliminary data.</text>
</comment>